<reference evidence="1" key="1">
    <citation type="submission" date="2010-03" db="EMBL/GenBank/DDBJ databases">
        <title>Annotation of Blastomyces dermatitidis strain ATCC 18188.</title>
        <authorList>
            <consortium name="The Broad Institute Genome Sequencing Platform"/>
            <consortium name="Broad Institute Genome Sequencing Center for Infectious Disease."/>
            <person name="Cuomo C."/>
            <person name="Klein B."/>
            <person name="Sullivan T."/>
            <person name="Heitman J."/>
            <person name="Young S."/>
            <person name="Zeng Q."/>
            <person name="Gargeya S."/>
            <person name="Alvarado L."/>
            <person name="Berlin A.M."/>
            <person name="Chapman S.B."/>
            <person name="Chen Z."/>
            <person name="Freedman E."/>
            <person name="Gellesch M."/>
            <person name="Goldberg J."/>
            <person name="Griggs A."/>
            <person name="Gujja S."/>
            <person name="Heilman E."/>
            <person name="Heiman D."/>
            <person name="Howarth C."/>
            <person name="Mehta T."/>
            <person name="Neiman D."/>
            <person name="Pearson M."/>
            <person name="Roberts A."/>
            <person name="Saif S."/>
            <person name="Shea T."/>
            <person name="Shenoy N."/>
            <person name="Sisk P."/>
            <person name="Stolte C."/>
            <person name="Sykes S."/>
            <person name="White J."/>
            <person name="Yandava C."/>
            <person name="Haas B."/>
            <person name="Nusbaum C."/>
            <person name="Birren B."/>
        </authorList>
    </citation>
    <scope>NUCLEOTIDE SEQUENCE</scope>
    <source>
        <strain evidence="1">ATCC 18188</strain>
    </source>
</reference>
<dbReference type="Proteomes" id="UP000007802">
    <property type="component" value="Unassembled WGS sequence"/>
</dbReference>
<accession>A0A0J9EQ38</accession>
<name>A0A0J9EQ38_AJEDA</name>
<proteinExistence type="predicted"/>
<dbReference type="AlphaFoldDB" id="A0A0J9EQ38"/>
<gene>
    <name evidence="1" type="ORF">BDDG_12606</name>
</gene>
<organism evidence="1">
    <name type="scientific">Ajellomyces dermatitidis (strain ATCC 18188 / CBS 674.68)</name>
    <name type="common">Blastomyces dermatitidis</name>
    <dbReference type="NCBI Taxonomy" id="653446"/>
    <lineage>
        <taxon>Eukaryota</taxon>
        <taxon>Fungi</taxon>
        <taxon>Dikarya</taxon>
        <taxon>Ascomycota</taxon>
        <taxon>Pezizomycotina</taxon>
        <taxon>Eurotiomycetes</taxon>
        <taxon>Eurotiomycetidae</taxon>
        <taxon>Onygenales</taxon>
        <taxon>Ajellomycetaceae</taxon>
        <taxon>Blastomyces</taxon>
    </lineage>
</organism>
<protein>
    <submittedName>
        <fullName evidence="1">Uncharacterized protein</fullName>
    </submittedName>
</protein>
<sequence>MERQRKQLESSLKEVEYLFSREEIIRSTGEFCSSLRKRGRAKLCFSSCTPLSVGATSDEGRMIGVDER</sequence>
<dbReference type="EMBL" id="GG749450">
    <property type="protein sequence ID" value="KMW68137.1"/>
    <property type="molecule type" value="Genomic_DNA"/>
</dbReference>
<evidence type="ECO:0000313" key="1">
    <source>
        <dbReference type="EMBL" id="KMW68137.1"/>
    </source>
</evidence>